<dbReference type="NCBIfam" id="TIGR01444">
    <property type="entry name" value="fkbM_fam"/>
    <property type="match status" value="1"/>
</dbReference>
<dbReference type="RefSeq" id="WP_189437056.1">
    <property type="nucleotide sequence ID" value="NZ_BMXE01000004.1"/>
</dbReference>
<dbReference type="Gene3D" id="3.40.50.150">
    <property type="entry name" value="Vaccinia Virus protein VP39"/>
    <property type="match status" value="1"/>
</dbReference>
<protein>
    <recommendedName>
        <fullName evidence="1">Methyltransferase FkbM domain-containing protein</fullName>
    </recommendedName>
</protein>
<proteinExistence type="predicted"/>
<dbReference type="SUPFAM" id="SSF53335">
    <property type="entry name" value="S-adenosyl-L-methionine-dependent methyltransferases"/>
    <property type="match status" value="1"/>
</dbReference>
<gene>
    <name evidence="2" type="ORF">GCM10007094_24160</name>
</gene>
<evidence type="ECO:0000313" key="3">
    <source>
        <dbReference type="Proteomes" id="UP000637980"/>
    </source>
</evidence>
<name>A0ABQ3ED65_9HYPH</name>
<dbReference type="PANTHER" id="PTHR34203:SF15">
    <property type="entry name" value="SLL1173 PROTEIN"/>
    <property type="match status" value="1"/>
</dbReference>
<evidence type="ECO:0000313" key="2">
    <source>
        <dbReference type="EMBL" id="GHB34228.1"/>
    </source>
</evidence>
<dbReference type="Pfam" id="PF05050">
    <property type="entry name" value="Methyltransf_21"/>
    <property type="match status" value="1"/>
</dbReference>
<feature type="domain" description="Methyltransferase FkbM" evidence="1">
    <location>
        <begin position="42"/>
        <end position="167"/>
    </location>
</feature>
<reference evidence="3" key="1">
    <citation type="journal article" date="2019" name="Int. J. Syst. Evol. Microbiol.">
        <title>The Global Catalogue of Microorganisms (GCM) 10K type strain sequencing project: providing services to taxonomists for standard genome sequencing and annotation.</title>
        <authorList>
            <consortium name="The Broad Institute Genomics Platform"/>
            <consortium name="The Broad Institute Genome Sequencing Center for Infectious Disease"/>
            <person name="Wu L."/>
            <person name="Ma J."/>
        </authorList>
    </citation>
    <scope>NUCLEOTIDE SEQUENCE [LARGE SCALE GENOMIC DNA]</scope>
    <source>
        <strain evidence="3">KCTC 12861</strain>
    </source>
</reference>
<keyword evidence="3" id="KW-1185">Reference proteome</keyword>
<dbReference type="InterPro" id="IPR006342">
    <property type="entry name" value="FkbM_mtfrase"/>
</dbReference>
<sequence>MASTALQGIFRSLRIYHGDKSQAQAKDQLYGKFLRPNDLAFDIGAHVGDRISSFRRLDARVVALEPQPLAFRALQLIHGADSAVTLIQAVCGENNEPVTLHVNSANPTVSSASSEFMTAANTAQNWQQENWDTTLKVPSMTLERLLSRYGMPNFVKIDVEGYEALILSCLETKIPALSFEFTTIQRQIALDCIGYLQAIGDYKFNASLGESCSMLYEQNQPAEQIRQLVTQLDHSANSGDIYAVL</sequence>
<evidence type="ECO:0000259" key="1">
    <source>
        <dbReference type="Pfam" id="PF05050"/>
    </source>
</evidence>
<dbReference type="Proteomes" id="UP000637980">
    <property type="component" value="Unassembled WGS sequence"/>
</dbReference>
<dbReference type="EMBL" id="BMXE01000004">
    <property type="protein sequence ID" value="GHB34228.1"/>
    <property type="molecule type" value="Genomic_DNA"/>
</dbReference>
<organism evidence="2 3">
    <name type="scientific">Pseudovibrio japonicus</name>
    <dbReference type="NCBI Taxonomy" id="366534"/>
    <lineage>
        <taxon>Bacteria</taxon>
        <taxon>Pseudomonadati</taxon>
        <taxon>Pseudomonadota</taxon>
        <taxon>Alphaproteobacteria</taxon>
        <taxon>Hyphomicrobiales</taxon>
        <taxon>Stappiaceae</taxon>
        <taxon>Pseudovibrio</taxon>
    </lineage>
</organism>
<accession>A0ABQ3ED65</accession>
<dbReference type="InterPro" id="IPR052514">
    <property type="entry name" value="SAM-dependent_MTase"/>
</dbReference>
<comment type="caution">
    <text evidence="2">The sequence shown here is derived from an EMBL/GenBank/DDBJ whole genome shotgun (WGS) entry which is preliminary data.</text>
</comment>
<dbReference type="InterPro" id="IPR029063">
    <property type="entry name" value="SAM-dependent_MTases_sf"/>
</dbReference>
<dbReference type="PANTHER" id="PTHR34203">
    <property type="entry name" value="METHYLTRANSFERASE, FKBM FAMILY PROTEIN"/>
    <property type="match status" value="1"/>
</dbReference>